<evidence type="ECO:0000313" key="2">
    <source>
        <dbReference type="EMBL" id="GIG53934.1"/>
    </source>
</evidence>
<dbReference type="Gene3D" id="3.90.1200.10">
    <property type="match status" value="1"/>
</dbReference>
<dbReference type="EMBL" id="BONR01000001">
    <property type="protein sequence ID" value="GIG53934.1"/>
    <property type="molecule type" value="Genomic_DNA"/>
</dbReference>
<organism evidence="2 3">
    <name type="scientific">Demequina activiva</name>
    <dbReference type="NCBI Taxonomy" id="1582364"/>
    <lineage>
        <taxon>Bacteria</taxon>
        <taxon>Bacillati</taxon>
        <taxon>Actinomycetota</taxon>
        <taxon>Actinomycetes</taxon>
        <taxon>Micrococcales</taxon>
        <taxon>Demequinaceae</taxon>
        <taxon>Demequina</taxon>
    </lineage>
</organism>
<protein>
    <submittedName>
        <fullName evidence="2">Phosphotransferase</fullName>
    </submittedName>
</protein>
<keyword evidence="3" id="KW-1185">Reference proteome</keyword>
<dbReference type="InterPro" id="IPR002575">
    <property type="entry name" value="Aminoglycoside_PTrfase"/>
</dbReference>
<dbReference type="InterPro" id="IPR011009">
    <property type="entry name" value="Kinase-like_dom_sf"/>
</dbReference>
<dbReference type="Gene3D" id="3.30.200.20">
    <property type="entry name" value="Phosphorylase Kinase, domain 1"/>
    <property type="match status" value="1"/>
</dbReference>
<name>A0A919UFZ1_9MICO</name>
<dbReference type="PANTHER" id="PTHR21310:SF42">
    <property type="entry name" value="BIFUNCTIONAL AAC_APH"/>
    <property type="match status" value="1"/>
</dbReference>
<dbReference type="Proteomes" id="UP000652354">
    <property type="component" value="Unassembled WGS sequence"/>
</dbReference>
<accession>A0A919UFZ1</accession>
<feature type="domain" description="Aminoglycoside phosphotransferase" evidence="1">
    <location>
        <begin position="37"/>
        <end position="255"/>
    </location>
</feature>
<dbReference type="PANTHER" id="PTHR21310">
    <property type="entry name" value="AMINOGLYCOSIDE PHOSPHOTRANSFERASE-RELATED-RELATED"/>
    <property type="match status" value="1"/>
</dbReference>
<comment type="caution">
    <text evidence="2">The sequence shown here is derived from an EMBL/GenBank/DDBJ whole genome shotgun (WGS) entry which is preliminary data.</text>
</comment>
<proteinExistence type="predicted"/>
<dbReference type="InterPro" id="IPR051678">
    <property type="entry name" value="AGP_Transferase"/>
</dbReference>
<evidence type="ECO:0000313" key="3">
    <source>
        <dbReference type="Proteomes" id="UP000652354"/>
    </source>
</evidence>
<evidence type="ECO:0000259" key="1">
    <source>
        <dbReference type="Pfam" id="PF01636"/>
    </source>
</evidence>
<dbReference type="SUPFAM" id="SSF56112">
    <property type="entry name" value="Protein kinase-like (PK-like)"/>
    <property type="match status" value="1"/>
</dbReference>
<dbReference type="AlphaFoldDB" id="A0A919UFZ1"/>
<dbReference type="Pfam" id="PF01636">
    <property type="entry name" value="APH"/>
    <property type="match status" value="1"/>
</dbReference>
<gene>
    <name evidence="2" type="ORF">Dac01nite_06860</name>
</gene>
<sequence>MRLHEAQIDVPDALVASLVRSQCPQWAHLPQRRLDHDGTIHRVHLLGDDAVVRVPIIDWAGDEAGDDARRLPVLAAALRPAGIAVPELLFRGEPGEGMPWTWGIWSRLPGRHPQPGDPHDEAAVARGIADALDAVGTVTLDWAPAPDPTFFSRDDGTRDKVVALGSPAALAAWDAARDPGPDEPPQWIHGDLMPGNLLLEGEGASARLTGILDWGASGRGDRGFDLLAAWTCMGAGARALLLDATHATEPQIARARAYAVRKAAWGIEYYERTLPGFAQQLRWALAQVVADYS</sequence>
<reference evidence="2" key="1">
    <citation type="submission" date="2021-01" db="EMBL/GenBank/DDBJ databases">
        <title>Whole genome shotgun sequence of Demequina activiva NBRC 110675.</title>
        <authorList>
            <person name="Komaki H."/>
            <person name="Tamura T."/>
        </authorList>
    </citation>
    <scope>NUCLEOTIDE SEQUENCE</scope>
    <source>
        <strain evidence="2">NBRC 110675</strain>
    </source>
</reference>